<organism evidence="2 3">
    <name type="scientific">Gordonia malaquae NBRC 108250</name>
    <dbReference type="NCBI Taxonomy" id="1223542"/>
    <lineage>
        <taxon>Bacteria</taxon>
        <taxon>Bacillati</taxon>
        <taxon>Actinomycetota</taxon>
        <taxon>Actinomycetes</taxon>
        <taxon>Mycobacteriales</taxon>
        <taxon>Gordoniaceae</taxon>
        <taxon>Gordonia</taxon>
    </lineage>
</organism>
<sequence length="327" mass="33371">MANLLQTVRAKAPSTRAMLAIGGAAAVAVGVVQTTDTLAANTDAVVADASQIATQNYFPTPLPSSISCSESGLAGFKKANVSWPSAGPGMTYRVTLWNESLTSASKGPSYQTGTGWTLSVNYDLSWNNYVLTVQTVNTESGTTDANRIYSSGFRRITLGSNGQRNGTCQGGAGVSANQTWEDQTAFTPSAPAQRGVDSLSRSAKLASPSSSTTTSEPAPSSQTSETPPQPSSSTTPSEAPAPSDQPGAPSTGSPAPATPPASAEADKITFGVGVAGKAKALLVYRNGIEICDFELHEGDTPSINGNIVSVTNGGSVKTVNPKTCTLS</sequence>
<dbReference type="EMBL" id="BAOP01000030">
    <property type="protein sequence ID" value="GAC81186.1"/>
    <property type="molecule type" value="Genomic_DNA"/>
</dbReference>
<evidence type="ECO:0000256" key="1">
    <source>
        <dbReference type="SAM" id="MobiDB-lite"/>
    </source>
</evidence>
<feature type="region of interest" description="Disordered" evidence="1">
    <location>
        <begin position="187"/>
        <end position="263"/>
    </location>
</feature>
<dbReference type="Proteomes" id="UP000035009">
    <property type="component" value="Unassembled WGS sequence"/>
</dbReference>
<gene>
    <name evidence="2" type="ORF">GM1_030_00120</name>
</gene>
<dbReference type="AlphaFoldDB" id="M3TI53"/>
<evidence type="ECO:0000313" key="2">
    <source>
        <dbReference type="EMBL" id="GAC81186.1"/>
    </source>
</evidence>
<dbReference type="eggNOG" id="ENOG5031VW1">
    <property type="taxonomic scope" value="Bacteria"/>
</dbReference>
<evidence type="ECO:0000313" key="3">
    <source>
        <dbReference type="Proteomes" id="UP000035009"/>
    </source>
</evidence>
<protein>
    <submittedName>
        <fullName evidence="2">Uncharacterized protein</fullName>
    </submittedName>
</protein>
<dbReference type="STRING" id="410332.SAMN04488550_4083"/>
<name>M3TI53_GORML</name>
<comment type="caution">
    <text evidence="2">The sequence shown here is derived from an EMBL/GenBank/DDBJ whole genome shotgun (WGS) entry which is preliminary data.</text>
</comment>
<reference evidence="2 3" key="1">
    <citation type="submission" date="2013-02" db="EMBL/GenBank/DDBJ databases">
        <title>Whole genome shotgun sequence of Gordonia malaquae NBRC 108250.</title>
        <authorList>
            <person name="Yoshida I."/>
            <person name="Hosoyama A."/>
            <person name="Tsuchikane K."/>
            <person name="Ando Y."/>
            <person name="Baba S."/>
            <person name="Ohji S."/>
            <person name="Hamada M."/>
            <person name="Tamura T."/>
            <person name="Yamazoe A."/>
            <person name="Yamazaki S."/>
            <person name="Fujita N."/>
        </authorList>
    </citation>
    <scope>NUCLEOTIDE SEQUENCE [LARGE SCALE GENOMIC DNA]</scope>
    <source>
        <strain evidence="2 3">NBRC 108250</strain>
    </source>
</reference>
<proteinExistence type="predicted"/>
<feature type="compositionally biased region" description="Low complexity" evidence="1">
    <location>
        <begin position="206"/>
        <end position="263"/>
    </location>
</feature>
<keyword evidence="3" id="KW-1185">Reference proteome</keyword>
<accession>M3TI53</accession>